<organism evidence="6 7">
    <name type="scientific">Tetrapyrgos nigripes</name>
    <dbReference type="NCBI Taxonomy" id="182062"/>
    <lineage>
        <taxon>Eukaryota</taxon>
        <taxon>Fungi</taxon>
        <taxon>Dikarya</taxon>
        <taxon>Basidiomycota</taxon>
        <taxon>Agaricomycotina</taxon>
        <taxon>Agaricomycetes</taxon>
        <taxon>Agaricomycetidae</taxon>
        <taxon>Agaricales</taxon>
        <taxon>Marasmiineae</taxon>
        <taxon>Marasmiaceae</taxon>
        <taxon>Tetrapyrgos</taxon>
    </lineage>
</organism>
<keyword evidence="7" id="KW-1185">Reference proteome</keyword>
<evidence type="ECO:0000256" key="3">
    <source>
        <dbReference type="SAM" id="MobiDB-lite"/>
    </source>
</evidence>
<feature type="region of interest" description="Disordered" evidence="3">
    <location>
        <begin position="1"/>
        <end position="27"/>
    </location>
</feature>
<dbReference type="Gene3D" id="1.20.1250.20">
    <property type="entry name" value="MFS general substrate transporter like domains"/>
    <property type="match status" value="2"/>
</dbReference>
<dbReference type="GO" id="GO:0022857">
    <property type="term" value="F:transmembrane transporter activity"/>
    <property type="evidence" value="ECO:0007669"/>
    <property type="project" value="InterPro"/>
</dbReference>
<proteinExistence type="inferred from homology"/>
<feature type="region of interest" description="Disordered" evidence="3">
    <location>
        <begin position="458"/>
        <end position="479"/>
    </location>
</feature>
<feature type="transmembrane region" description="Helical" evidence="4">
    <location>
        <begin position="59"/>
        <end position="84"/>
    </location>
</feature>
<dbReference type="SUPFAM" id="SSF103473">
    <property type="entry name" value="MFS general substrate transporter"/>
    <property type="match status" value="1"/>
</dbReference>
<dbReference type="PANTHER" id="PTHR11360">
    <property type="entry name" value="MONOCARBOXYLATE TRANSPORTER"/>
    <property type="match status" value="1"/>
</dbReference>
<dbReference type="AlphaFoldDB" id="A0A8H5CMB2"/>
<sequence length="479" mass="51211">MSTVERPLAMAEESVQEVSPSLDQEGTRQTAIMGATEKQARETVRNAQASAEGPPNGGYGWICVLCSFVIHFFALGIESSWGVYQNFYFTSPNEGVGNASNADLAWIGSIQATGQPLVAYLAAIMARKVGFRWTGFFGAIVMAASLIAASFSTKVWHLYLTQGVLYGAGCGFAYIPAIAVPPQWFTARRGLAMGIGSSGYGVGGLVLSPVTEKLIATVGFRWALRITGFLVLGVLAVADYFMKPRVQSEATRFNPKLMKSWLFVSLCVIGFVSAFGFYIPIFYIPTYIQNALGRTAQDGATAAALIAGFSALGRIVMGHVGDRIGPAYTLIICQTISAIFQMLFWPFVRNYSGGLAFSSLFGFTSGGFVTLYPTLAAYIYGSERLATVAGAMFSSFIPGTLVGPPIAGAILDKHTAADGKIDFLAVQIYGGSWMLASAAVAVVCRILHVRWLKEEEGSLSSQDEEKDDAGTVAVQTLEK</sequence>
<dbReference type="Pfam" id="PF07690">
    <property type="entry name" value="MFS_1"/>
    <property type="match status" value="1"/>
</dbReference>
<keyword evidence="4" id="KW-0812">Transmembrane</keyword>
<dbReference type="Proteomes" id="UP000559256">
    <property type="component" value="Unassembled WGS sequence"/>
</dbReference>
<feature type="transmembrane region" description="Helical" evidence="4">
    <location>
        <begin position="423"/>
        <end position="444"/>
    </location>
</feature>
<keyword evidence="4" id="KW-1133">Transmembrane helix</keyword>
<feature type="transmembrane region" description="Helical" evidence="4">
    <location>
        <begin position="360"/>
        <end position="381"/>
    </location>
</feature>
<keyword evidence="4" id="KW-0472">Membrane</keyword>
<evidence type="ECO:0000313" key="7">
    <source>
        <dbReference type="Proteomes" id="UP000559256"/>
    </source>
</evidence>
<dbReference type="OrthoDB" id="2213137at2759"/>
<evidence type="ECO:0000256" key="2">
    <source>
        <dbReference type="ARBA" id="ARBA00006727"/>
    </source>
</evidence>
<feature type="transmembrane region" description="Helical" evidence="4">
    <location>
        <begin position="388"/>
        <end position="411"/>
    </location>
</feature>
<evidence type="ECO:0000313" key="6">
    <source>
        <dbReference type="EMBL" id="KAF5343899.1"/>
    </source>
</evidence>
<dbReference type="InterPro" id="IPR011701">
    <property type="entry name" value="MFS"/>
</dbReference>
<accession>A0A8H5CMB2</accession>
<feature type="compositionally biased region" description="Polar residues" evidence="3">
    <location>
        <begin position="16"/>
        <end position="27"/>
    </location>
</feature>
<evidence type="ECO:0000256" key="4">
    <source>
        <dbReference type="SAM" id="Phobius"/>
    </source>
</evidence>
<protein>
    <recommendedName>
        <fullName evidence="5">Major facilitator superfamily (MFS) profile domain-containing protein</fullName>
    </recommendedName>
</protein>
<feature type="transmembrane region" description="Helical" evidence="4">
    <location>
        <begin position="222"/>
        <end position="241"/>
    </location>
</feature>
<gene>
    <name evidence="6" type="ORF">D9758_012110</name>
</gene>
<feature type="domain" description="Major facilitator superfamily (MFS) profile" evidence="5">
    <location>
        <begin position="64"/>
        <end position="456"/>
    </location>
</feature>
<feature type="transmembrane region" description="Helical" evidence="4">
    <location>
        <begin position="261"/>
        <end position="284"/>
    </location>
</feature>
<dbReference type="EMBL" id="JAACJM010000131">
    <property type="protein sequence ID" value="KAF5343899.1"/>
    <property type="molecule type" value="Genomic_DNA"/>
</dbReference>
<feature type="transmembrane region" description="Helical" evidence="4">
    <location>
        <begin position="133"/>
        <end position="152"/>
    </location>
</feature>
<dbReference type="PROSITE" id="PS50850">
    <property type="entry name" value="MFS"/>
    <property type="match status" value="1"/>
</dbReference>
<dbReference type="PANTHER" id="PTHR11360:SF284">
    <property type="entry name" value="EG:103B4.3 PROTEIN-RELATED"/>
    <property type="match status" value="1"/>
</dbReference>
<feature type="transmembrane region" description="Helical" evidence="4">
    <location>
        <begin position="191"/>
        <end position="210"/>
    </location>
</feature>
<evidence type="ECO:0000259" key="5">
    <source>
        <dbReference type="PROSITE" id="PS50850"/>
    </source>
</evidence>
<dbReference type="InterPro" id="IPR036259">
    <property type="entry name" value="MFS_trans_sf"/>
</dbReference>
<evidence type="ECO:0000256" key="1">
    <source>
        <dbReference type="ARBA" id="ARBA00004141"/>
    </source>
</evidence>
<feature type="transmembrane region" description="Helical" evidence="4">
    <location>
        <begin position="296"/>
        <end position="316"/>
    </location>
</feature>
<dbReference type="InterPro" id="IPR050327">
    <property type="entry name" value="Proton-linked_MCT"/>
</dbReference>
<dbReference type="InterPro" id="IPR020846">
    <property type="entry name" value="MFS_dom"/>
</dbReference>
<feature type="transmembrane region" description="Helical" evidence="4">
    <location>
        <begin position="158"/>
        <end position="179"/>
    </location>
</feature>
<comment type="caution">
    <text evidence="6">The sequence shown here is derived from an EMBL/GenBank/DDBJ whole genome shotgun (WGS) entry which is preliminary data.</text>
</comment>
<comment type="similarity">
    <text evidence="2">Belongs to the major facilitator superfamily. Monocarboxylate porter (TC 2.A.1.13) family.</text>
</comment>
<comment type="subcellular location">
    <subcellularLocation>
        <location evidence="1">Membrane</location>
        <topology evidence="1">Multi-pass membrane protein</topology>
    </subcellularLocation>
</comment>
<dbReference type="CDD" id="cd17352">
    <property type="entry name" value="MFS_MCT_SLC16"/>
    <property type="match status" value="1"/>
</dbReference>
<dbReference type="GO" id="GO:0016020">
    <property type="term" value="C:membrane"/>
    <property type="evidence" value="ECO:0007669"/>
    <property type="project" value="UniProtKB-SubCell"/>
</dbReference>
<name>A0A8H5CMB2_9AGAR</name>
<reference evidence="6 7" key="1">
    <citation type="journal article" date="2020" name="ISME J.">
        <title>Uncovering the hidden diversity of litter-decomposition mechanisms in mushroom-forming fungi.</title>
        <authorList>
            <person name="Floudas D."/>
            <person name="Bentzer J."/>
            <person name="Ahren D."/>
            <person name="Johansson T."/>
            <person name="Persson P."/>
            <person name="Tunlid A."/>
        </authorList>
    </citation>
    <scope>NUCLEOTIDE SEQUENCE [LARGE SCALE GENOMIC DNA]</scope>
    <source>
        <strain evidence="6 7">CBS 291.85</strain>
    </source>
</reference>
<feature type="transmembrane region" description="Helical" evidence="4">
    <location>
        <begin position="328"/>
        <end position="348"/>
    </location>
</feature>